<feature type="compositionally biased region" description="Pro residues" evidence="1">
    <location>
        <begin position="1221"/>
        <end position="1230"/>
    </location>
</feature>
<feature type="domain" description="HMGCR/SNAP/NPC1-like sterol-sensing" evidence="3">
    <location>
        <begin position="1375"/>
        <end position="1438"/>
    </location>
</feature>
<keyword evidence="2" id="KW-0472">Membrane</keyword>
<dbReference type="GO" id="GO:0030659">
    <property type="term" value="C:cytoplasmic vesicle membrane"/>
    <property type="evidence" value="ECO:0007669"/>
    <property type="project" value="TreeGrafter"/>
</dbReference>
<feature type="compositionally biased region" description="Basic and acidic residues" evidence="1">
    <location>
        <begin position="1739"/>
        <end position="1756"/>
    </location>
</feature>
<feature type="region of interest" description="Disordered" evidence="1">
    <location>
        <begin position="601"/>
        <end position="654"/>
    </location>
</feature>
<feature type="transmembrane region" description="Helical" evidence="2">
    <location>
        <begin position="1386"/>
        <end position="1406"/>
    </location>
</feature>
<feature type="compositionally biased region" description="Basic and acidic residues" evidence="1">
    <location>
        <begin position="1881"/>
        <end position="1899"/>
    </location>
</feature>
<dbReference type="InterPro" id="IPR051697">
    <property type="entry name" value="Patched_domain-protein"/>
</dbReference>
<feature type="compositionally biased region" description="Polar residues" evidence="1">
    <location>
        <begin position="645"/>
        <end position="654"/>
    </location>
</feature>
<feature type="region of interest" description="Disordered" evidence="1">
    <location>
        <begin position="30"/>
        <end position="85"/>
    </location>
</feature>
<dbReference type="EMBL" id="LN714485">
    <property type="protein sequence ID" value="CEL68849.1"/>
    <property type="molecule type" value="Genomic_DNA"/>
</dbReference>
<evidence type="ECO:0000313" key="4">
    <source>
        <dbReference type="EMBL" id="CEL68849.1"/>
    </source>
</evidence>
<gene>
    <name evidence="4" type="ORF">BN1204_045810</name>
</gene>
<feature type="transmembrane region" description="Helical" evidence="2">
    <location>
        <begin position="2295"/>
        <end position="2317"/>
    </location>
</feature>
<dbReference type="Pfam" id="PF12349">
    <property type="entry name" value="Sterol-sensing"/>
    <property type="match status" value="1"/>
</dbReference>
<feature type="transmembrane region" description="Helical" evidence="2">
    <location>
        <begin position="2270"/>
        <end position="2289"/>
    </location>
</feature>
<feature type="region of interest" description="Disordered" evidence="1">
    <location>
        <begin position="447"/>
        <end position="486"/>
    </location>
</feature>
<feature type="region of interest" description="Disordered" evidence="1">
    <location>
        <begin position="685"/>
        <end position="753"/>
    </location>
</feature>
<feature type="compositionally biased region" description="Polar residues" evidence="1">
    <location>
        <begin position="1954"/>
        <end position="1964"/>
    </location>
</feature>
<feature type="compositionally biased region" description="Low complexity" evidence="1">
    <location>
        <begin position="361"/>
        <end position="407"/>
    </location>
</feature>
<keyword evidence="2" id="KW-1133">Transmembrane helix</keyword>
<feature type="compositionally biased region" description="Low complexity" evidence="1">
    <location>
        <begin position="1664"/>
        <end position="1678"/>
    </location>
</feature>
<feature type="transmembrane region" description="Helical" evidence="2">
    <location>
        <begin position="2399"/>
        <end position="2419"/>
    </location>
</feature>
<feature type="region of interest" description="Disordered" evidence="1">
    <location>
        <begin position="239"/>
        <end position="306"/>
    </location>
</feature>
<feature type="compositionally biased region" description="Basic and acidic residues" evidence="1">
    <location>
        <begin position="1914"/>
        <end position="1924"/>
    </location>
</feature>
<feature type="transmembrane region" description="Helical" evidence="2">
    <location>
        <begin position="1154"/>
        <end position="1177"/>
    </location>
</feature>
<evidence type="ECO:0000259" key="3">
    <source>
        <dbReference type="Pfam" id="PF12349"/>
    </source>
</evidence>
<evidence type="ECO:0000256" key="1">
    <source>
        <dbReference type="SAM" id="MobiDB-lite"/>
    </source>
</evidence>
<feature type="region of interest" description="Disordered" evidence="1">
    <location>
        <begin position="1662"/>
        <end position="1706"/>
    </location>
</feature>
<feature type="compositionally biased region" description="Polar residues" evidence="1">
    <location>
        <begin position="685"/>
        <end position="698"/>
    </location>
</feature>
<accession>A0A0F7UFV4</accession>
<feature type="region of interest" description="Disordered" evidence="1">
    <location>
        <begin position="1007"/>
        <end position="1049"/>
    </location>
</feature>
<feature type="transmembrane region" description="Helical" evidence="2">
    <location>
        <begin position="1412"/>
        <end position="1438"/>
    </location>
</feature>
<sequence>MAAASSDTLSVGGSNSAGAPCHYRLANFHSFSPQGERSSPESRAGLRSSGQGEQSEAFLFQHDESPAEHPIPAPDTGASGVQTPRRTRGSYIASCGNWSDLDFSSIIWTRRHHPSPGSLRSDQNATEQPSAPPFNAQLCRICNGCRGNGRSCLKGVRKSLFSCATKAHAECAWPSRYLNAGLSRLGDRLAFHIVEHPDFFLKRAVACGVVLLVLALVSAAISFGTPGFDPNATLRLDRETASRSSASTELPSLRAPSVEEGSARSPHVFGEDRREGRLSHRSFLESNFPQNASGSSSLSRPASHRVHADDRFVGEPVLSHANASSSASASATALASPSGASPLQPSSSHFASLDLPASHAAASTSPLSPAGSAASSPTSSPESGTHVKPSSASGSSLASSLAPPSAGNTSFTASEALPANQNSLRPARGPSRLAVSKVVFPRTSAISFPVESPPPAVPGGERNEGLASDPSTDACSGGRVCSGEARTPASFTDTWERRVLARLAEALRVRYVAGAALFLPETSEARKKGEKMKSLFGEDTRATTMLYVNEKAMHMRLEEAAEFAGGGEKVEPEAAGVRANTGQARGAGETAGSNRRAIDLASREASRQERAAASALPDDGSVQAMRGSVDAGRNTKHGRGGLSPPGSTSYSPSLSVGFLAPGSVTPADVPGARSGAGGVPQIQRNAETAADNTLSLPSTRERQRDRPATEEARRRRLSEEADAAFSLGEKPNPLPGSAHRLRASPADRPSQDLEKDPLKLALQSSSSPGGPVPTTGLLSREVLREIWASQRGFQDDVEARGKTWRDLCSATPTATTAAGSPCIAVGLFGIYEVAAGAPLDSPEAFEDAFDGAQTGNVTLLHYAAAYVPSSFYTPVRLTFDSPLAAGVREETHHCAAVPGLNREDWRENGGVALASEKTQGATLTPHDSGEGEGNDPTGARRISAAPEEIKRKVKTPFDFRLASADALLFVYELDSSKGSSEDLDAWESAASAWAVNQRERAEARWREKRKVERIETAERPPEAHARQGPRLREKPERRADQTEENGDRSRSVDGVLSILSRYFLALASYVSSLYPSSSFASSGSFPAELDDSDLRWSVHLFNSQVASRESVFTVARETPLLVYTFGLVSLFLFLVFASLGGLPWKGCLSLTLGVHAVTVFSVAGGFCLGHLLFRIPLTPLAPLVLHLLLGFVAQFSVSTLLQLRQARGREAKKRQAQQHPISPPKDPAFAPPSRLSCGSHAARAGSVSMTHEGDSPTVASPRYEDDEDDPSLLYVSPLFPGVPRSAGCIDTGFEAARAPLVARGSLPLQLPSAGLPLPQELFRSARHAPGVPAAYADVAVARGTSVGVTASERPHPPGDRRVPWQQLVLRSDGKLRIMRRVISSSFSGLLLTTVTCVAALLLASSIDLPAVAYFSHAAASAVFSLFFFHIFLFCPLLVRLEQPSLAVGTPECPSGVQTLPPGASRLPRGFTSHSPPFSPHAFTKSGVAVTVCEGSVQGPGCGEQRRLAGGERGCGRREDKGGEEVEVRRDGEDRKSPSQASVGAAGEDLSHACCFSLLRGTENATTNRDSARLASLTLRRFESRGIGDFGDDDPTADFPGPFAKRFCTSSGERCVDEVRREADLTIDGELSPLGPEETTALQTSGVPSAFRSRLLHVDNTPLCASSSSASVDSVSSPASRRRPRDVRGKAFGQSRHRPETPLGSTGIAADRAPAAAAPPRVFVSGAVVARPFPGGTGARRGDSSDEARGEADEHAAENPTEAVDDREIGRGRDMRSREAKVNLVCAGLGGEDLMSEDSDDSFARGRDDEEDALGYSQRLMFTDIDGARTREGVLPFGQFMPSSDSRPPVGVPQHASLLRCGNQEEKIEELGESQRKLLTLRRADSYGKEEERSDFRTPRSDGATSGELLVYAHPRRDEGSRESDESGGARASDVGRRSEEVYAIEQCERRGEASPSNGETQNRSAPAGIYRERRQTPERNRGGDPRRERSRRREKKGTRVWDFFTRRRNRRVVLTVFFLLTVTSGLLSRHLSAYFDLLTYLSRDSPLLSFFNAVVFFWPAGLPSKLYLVLPGEDVVGYRDLKQRRKIITFLEELETLHEVQGPVLSWITDLEAHVNGTSSATAPEHVPPMITPECPYISPDATQPLPFPFEASRFNARVREWTGDGNDTLCTLSSLQQNDTGKTAGEKAPWLQNVIPSRYDSSYIRNGSRIEASRIMLMGVYRPDDPRANVETKGKLENLTREKLGVDGAFVYADWFEEAERDERIYSMVAKQLLVVAGGLGIFLAFFLSPVGGLLVAVLLVAISLIVASCLVVIGASIDVISLIALFMCVTFTVEYGTHIIYLFLHTGDKHSRVDSRVSPLVWDGEHWQGQPRLMATNDTTASRRAAIRVWKCARRGLPTIALSATASFLGVFLLTFAHSFAFRAFCLLTGLVLFLSATTAAVVAPVLLYYLEPFFPLVSRPGRHAHAGAVH</sequence>
<feature type="region of interest" description="Disordered" evidence="1">
    <location>
        <begin position="361"/>
        <end position="412"/>
    </location>
</feature>
<feature type="compositionally biased region" description="Basic and acidic residues" evidence="1">
    <location>
        <begin position="269"/>
        <end position="278"/>
    </location>
</feature>
<proteinExistence type="predicted"/>
<feature type="transmembrane region" description="Helical" evidence="2">
    <location>
        <begin position="2047"/>
        <end position="2070"/>
    </location>
</feature>
<dbReference type="GO" id="GO:0018996">
    <property type="term" value="P:molting cycle, collagen and cuticulin-based cuticle"/>
    <property type="evidence" value="ECO:0007669"/>
    <property type="project" value="TreeGrafter"/>
</dbReference>
<dbReference type="GO" id="GO:0005886">
    <property type="term" value="C:plasma membrane"/>
    <property type="evidence" value="ECO:0007669"/>
    <property type="project" value="TreeGrafter"/>
</dbReference>
<feature type="transmembrane region" description="Helical" evidence="2">
    <location>
        <begin position="1183"/>
        <end position="1203"/>
    </location>
</feature>
<dbReference type="Gene3D" id="1.20.1640.10">
    <property type="entry name" value="Multidrug efflux transporter AcrB transmembrane domain"/>
    <property type="match status" value="1"/>
</dbReference>
<protein>
    <submittedName>
        <fullName evidence="4">Niemann-Pick type C1 disease protein/ patched like cholesterol transporter of the SecD family, 12 transmembrane domain, related</fullName>
    </submittedName>
</protein>
<feature type="transmembrane region" description="Helical" evidence="2">
    <location>
        <begin position="1120"/>
        <end position="1142"/>
    </location>
</feature>
<feature type="compositionally biased region" description="Basic and acidic residues" evidence="1">
    <location>
        <begin position="1763"/>
        <end position="1774"/>
    </location>
</feature>
<feature type="compositionally biased region" description="Basic and acidic residues" evidence="1">
    <location>
        <begin position="1933"/>
        <end position="1952"/>
    </location>
</feature>
<feature type="compositionally biased region" description="Basic and acidic residues" evidence="1">
    <location>
        <begin position="699"/>
        <end position="719"/>
    </location>
</feature>
<feature type="region of interest" description="Disordered" evidence="1">
    <location>
        <begin position="1729"/>
        <end position="1774"/>
    </location>
</feature>
<feature type="region of interest" description="Disordered" evidence="1">
    <location>
        <begin position="1502"/>
        <end position="1544"/>
    </location>
</feature>
<feature type="compositionally biased region" description="Basic and acidic residues" evidence="1">
    <location>
        <begin position="601"/>
        <end position="610"/>
    </location>
</feature>
<keyword evidence="2 4" id="KW-0812">Transmembrane</keyword>
<organism evidence="4">
    <name type="scientific">Neospora caninum (strain Liverpool)</name>
    <dbReference type="NCBI Taxonomy" id="572307"/>
    <lineage>
        <taxon>Eukaryota</taxon>
        <taxon>Sar</taxon>
        <taxon>Alveolata</taxon>
        <taxon>Apicomplexa</taxon>
        <taxon>Conoidasida</taxon>
        <taxon>Coccidia</taxon>
        <taxon>Eucoccidiorida</taxon>
        <taxon>Eimeriorina</taxon>
        <taxon>Sarcocystidae</taxon>
        <taxon>Neospora</taxon>
    </lineage>
</organism>
<feature type="compositionally biased region" description="Basic and acidic residues" evidence="1">
    <location>
        <begin position="1970"/>
        <end position="1987"/>
    </location>
</feature>
<feature type="region of interest" description="Disordered" evidence="1">
    <location>
        <begin position="914"/>
        <end position="940"/>
    </location>
</feature>
<feature type="transmembrane region" description="Helical" evidence="2">
    <location>
        <begin position="2012"/>
        <end position="2035"/>
    </location>
</feature>
<dbReference type="PANTHER" id="PTHR10796:SF96">
    <property type="entry name" value="PATCHED-RELATED PROTEIN 9"/>
    <property type="match status" value="1"/>
</dbReference>
<dbReference type="GO" id="GO:0006897">
    <property type="term" value="P:endocytosis"/>
    <property type="evidence" value="ECO:0007669"/>
    <property type="project" value="TreeGrafter"/>
</dbReference>
<dbReference type="PANTHER" id="PTHR10796">
    <property type="entry name" value="PATCHED-RELATED"/>
    <property type="match status" value="1"/>
</dbReference>
<evidence type="ECO:0000256" key="2">
    <source>
        <dbReference type="SAM" id="Phobius"/>
    </source>
</evidence>
<dbReference type="InterPro" id="IPR053958">
    <property type="entry name" value="HMGCR/SNAP/NPC1-like_SSD"/>
</dbReference>
<feature type="compositionally biased region" description="Basic and acidic residues" evidence="1">
    <location>
        <begin position="1503"/>
        <end position="1536"/>
    </location>
</feature>
<name>A0A0F7UFV4_NEOCL</name>
<feature type="transmembrane region" description="Helical" evidence="2">
    <location>
        <begin position="2324"/>
        <end position="2346"/>
    </location>
</feature>
<dbReference type="SUPFAM" id="SSF82866">
    <property type="entry name" value="Multidrug efflux transporter AcrB transmembrane domain"/>
    <property type="match status" value="1"/>
</dbReference>
<feature type="transmembrane region" description="Helical" evidence="2">
    <location>
        <begin position="2426"/>
        <end position="2453"/>
    </location>
</feature>
<feature type="region of interest" description="Disordered" evidence="1">
    <location>
        <begin position="1208"/>
        <end position="1267"/>
    </location>
</feature>
<feature type="region of interest" description="Disordered" evidence="1">
    <location>
        <begin position="1881"/>
        <end position="1993"/>
    </location>
</feature>
<reference evidence="4" key="1">
    <citation type="journal article" date="2015" name="PLoS ONE">
        <title>Comprehensive Evaluation of Toxoplasma gondii VEG and Neospora caninum LIV Genomes with Tachyzoite Stage Transcriptome and Proteome Defines Novel Transcript Features.</title>
        <authorList>
            <person name="Ramaprasad A."/>
            <person name="Mourier T."/>
            <person name="Naeem R."/>
            <person name="Malas T.B."/>
            <person name="Moussa E."/>
            <person name="Panigrahi A."/>
            <person name="Vermont S.J."/>
            <person name="Otto T.D."/>
            <person name="Wastling J."/>
            <person name="Pain A."/>
        </authorList>
    </citation>
    <scope>NUCLEOTIDE SEQUENCE</scope>
    <source>
        <strain evidence="4">Liverpool</strain>
    </source>
</reference>